<evidence type="ECO:0000256" key="1">
    <source>
        <dbReference type="SAM" id="MobiDB-lite"/>
    </source>
</evidence>
<dbReference type="PaxDb" id="2903-EOD20951"/>
<name>A0A0D3JBR6_EMIH1</name>
<feature type="region of interest" description="Disordered" evidence="1">
    <location>
        <begin position="121"/>
        <end position="149"/>
    </location>
</feature>
<dbReference type="InterPro" id="IPR036249">
    <property type="entry name" value="Thioredoxin-like_sf"/>
</dbReference>
<feature type="domain" description="Thioredoxin" evidence="3">
    <location>
        <begin position="8"/>
        <end position="187"/>
    </location>
</feature>
<dbReference type="GO" id="GO:0034976">
    <property type="term" value="P:response to endoplasmic reticulum stress"/>
    <property type="evidence" value="ECO:0007669"/>
    <property type="project" value="TreeGrafter"/>
</dbReference>
<dbReference type="RefSeq" id="XP_005773380.1">
    <property type="nucleotide sequence ID" value="XM_005773323.1"/>
</dbReference>
<dbReference type="AlphaFoldDB" id="A0A0D3JBR6"/>
<dbReference type="GeneID" id="17266498"/>
<sequence>MFATLVALACGATEAAVEDPHANGLYKRDSPVTSLTSARLAQLVEGGTPTLVEFYAEWCGHCQQYAKTYEKVAAALRSDVPGLLVAAINCPSHEKDCSSHGVRSYPTIKLFGAVNSSEGAAGAAAPDSSADGSDAPPHEEDEAMKGGGILVKETPVVVVGGSSGWLWASAPGSAECDLATDRSALLE</sequence>
<accession>A0A0D3JBR6</accession>
<feature type="chain" id="PRO_5044283011" description="Thioredoxin domain-containing protein" evidence="2">
    <location>
        <begin position="16"/>
        <end position="187"/>
    </location>
</feature>
<reference evidence="4" key="2">
    <citation type="submission" date="2024-10" db="UniProtKB">
        <authorList>
            <consortium name="EnsemblProtists"/>
        </authorList>
    </citation>
    <scope>IDENTIFICATION</scope>
</reference>
<evidence type="ECO:0000256" key="2">
    <source>
        <dbReference type="SAM" id="SignalP"/>
    </source>
</evidence>
<dbReference type="Gene3D" id="3.40.30.10">
    <property type="entry name" value="Glutaredoxin"/>
    <property type="match status" value="1"/>
</dbReference>
<organism evidence="4 5">
    <name type="scientific">Emiliania huxleyi (strain CCMP1516)</name>
    <dbReference type="NCBI Taxonomy" id="280463"/>
    <lineage>
        <taxon>Eukaryota</taxon>
        <taxon>Haptista</taxon>
        <taxon>Haptophyta</taxon>
        <taxon>Prymnesiophyceae</taxon>
        <taxon>Isochrysidales</taxon>
        <taxon>Noelaerhabdaceae</taxon>
        <taxon>Emiliania</taxon>
    </lineage>
</organism>
<keyword evidence="2" id="KW-0732">Signal</keyword>
<dbReference type="eggNOG" id="KOG0191">
    <property type="taxonomic scope" value="Eukaryota"/>
</dbReference>
<dbReference type="STRING" id="2903.R1ED98"/>
<dbReference type="PROSITE" id="PS51352">
    <property type="entry name" value="THIOREDOXIN_2"/>
    <property type="match status" value="1"/>
</dbReference>
<evidence type="ECO:0000313" key="4">
    <source>
        <dbReference type="EnsemblProtists" id="EOD20951"/>
    </source>
</evidence>
<evidence type="ECO:0000313" key="5">
    <source>
        <dbReference type="Proteomes" id="UP000013827"/>
    </source>
</evidence>
<dbReference type="GO" id="GO:0015035">
    <property type="term" value="F:protein-disulfide reductase activity"/>
    <property type="evidence" value="ECO:0007669"/>
    <property type="project" value="TreeGrafter"/>
</dbReference>
<protein>
    <recommendedName>
        <fullName evidence="3">Thioredoxin domain-containing protein</fullName>
    </recommendedName>
</protein>
<dbReference type="SUPFAM" id="SSF52833">
    <property type="entry name" value="Thioredoxin-like"/>
    <property type="match status" value="1"/>
</dbReference>
<dbReference type="PANTHER" id="PTHR45815:SF3">
    <property type="entry name" value="PROTEIN DISULFIDE-ISOMERASE A6"/>
    <property type="match status" value="1"/>
</dbReference>
<dbReference type="PANTHER" id="PTHR45815">
    <property type="entry name" value="PROTEIN DISULFIDE-ISOMERASE A6"/>
    <property type="match status" value="1"/>
</dbReference>
<dbReference type="InterPro" id="IPR017937">
    <property type="entry name" value="Thioredoxin_CS"/>
</dbReference>
<dbReference type="Pfam" id="PF00085">
    <property type="entry name" value="Thioredoxin"/>
    <property type="match status" value="1"/>
</dbReference>
<dbReference type="GO" id="GO:0005788">
    <property type="term" value="C:endoplasmic reticulum lumen"/>
    <property type="evidence" value="ECO:0007669"/>
    <property type="project" value="TreeGrafter"/>
</dbReference>
<dbReference type="EnsemblProtists" id="EOD20951">
    <property type="protein sequence ID" value="EOD20951"/>
    <property type="gene ID" value="EMIHUDRAFT_207996"/>
</dbReference>
<dbReference type="PROSITE" id="PS00194">
    <property type="entry name" value="THIOREDOXIN_1"/>
    <property type="match status" value="1"/>
</dbReference>
<dbReference type="PRINTS" id="PR00421">
    <property type="entry name" value="THIOREDOXIN"/>
</dbReference>
<dbReference type="KEGG" id="ehx:EMIHUDRAFT_207996"/>
<proteinExistence type="predicted"/>
<dbReference type="HOGENOM" id="CLU_1450194_0_0_1"/>
<evidence type="ECO:0000259" key="3">
    <source>
        <dbReference type="PROSITE" id="PS51352"/>
    </source>
</evidence>
<feature type="signal peptide" evidence="2">
    <location>
        <begin position="1"/>
        <end position="15"/>
    </location>
</feature>
<feature type="compositionally biased region" description="Low complexity" evidence="1">
    <location>
        <begin position="121"/>
        <end position="135"/>
    </location>
</feature>
<dbReference type="Proteomes" id="UP000013827">
    <property type="component" value="Unassembled WGS sequence"/>
</dbReference>
<dbReference type="InterPro" id="IPR013766">
    <property type="entry name" value="Thioredoxin_domain"/>
</dbReference>
<reference evidence="5" key="1">
    <citation type="journal article" date="2013" name="Nature">
        <title>Pan genome of the phytoplankton Emiliania underpins its global distribution.</title>
        <authorList>
            <person name="Read B.A."/>
            <person name="Kegel J."/>
            <person name="Klute M.J."/>
            <person name="Kuo A."/>
            <person name="Lefebvre S.C."/>
            <person name="Maumus F."/>
            <person name="Mayer C."/>
            <person name="Miller J."/>
            <person name="Monier A."/>
            <person name="Salamov A."/>
            <person name="Young J."/>
            <person name="Aguilar M."/>
            <person name="Claverie J.M."/>
            <person name="Frickenhaus S."/>
            <person name="Gonzalez K."/>
            <person name="Herman E.K."/>
            <person name="Lin Y.C."/>
            <person name="Napier J."/>
            <person name="Ogata H."/>
            <person name="Sarno A.F."/>
            <person name="Shmutz J."/>
            <person name="Schroeder D."/>
            <person name="de Vargas C."/>
            <person name="Verret F."/>
            <person name="von Dassow P."/>
            <person name="Valentin K."/>
            <person name="Van de Peer Y."/>
            <person name="Wheeler G."/>
            <person name="Dacks J.B."/>
            <person name="Delwiche C.F."/>
            <person name="Dyhrman S.T."/>
            <person name="Glockner G."/>
            <person name="John U."/>
            <person name="Richards T."/>
            <person name="Worden A.Z."/>
            <person name="Zhang X."/>
            <person name="Grigoriev I.V."/>
            <person name="Allen A.E."/>
            <person name="Bidle K."/>
            <person name="Borodovsky M."/>
            <person name="Bowler C."/>
            <person name="Brownlee C."/>
            <person name="Cock J.M."/>
            <person name="Elias M."/>
            <person name="Gladyshev V.N."/>
            <person name="Groth M."/>
            <person name="Guda C."/>
            <person name="Hadaegh A."/>
            <person name="Iglesias-Rodriguez M.D."/>
            <person name="Jenkins J."/>
            <person name="Jones B.M."/>
            <person name="Lawson T."/>
            <person name="Leese F."/>
            <person name="Lindquist E."/>
            <person name="Lobanov A."/>
            <person name="Lomsadze A."/>
            <person name="Malik S.B."/>
            <person name="Marsh M.E."/>
            <person name="Mackinder L."/>
            <person name="Mock T."/>
            <person name="Mueller-Roeber B."/>
            <person name="Pagarete A."/>
            <person name="Parker M."/>
            <person name="Probert I."/>
            <person name="Quesneville H."/>
            <person name="Raines C."/>
            <person name="Rensing S.A."/>
            <person name="Riano-Pachon D.M."/>
            <person name="Richier S."/>
            <person name="Rokitta S."/>
            <person name="Shiraiwa Y."/>
            <person name="Soanes D.M."/>
            <person name="van der Giezen M."/>
            <person name="Wahlund T.M."/>
            <person name="Williams B."/>
            <person name="Wilson W."/>
            <person name="Wolfe G."/>
            <person name="Wurch L.L."/>
        </authorList>
    </citation>
    <scope>NUCLEOTIDE SEQUENCE</scope>
</reference>
<keyword evidence="5" id="KW-1185">Reference proteome</keyword>
<dbReference type="CDD" id="cd02961">
    <property type="entry name" value="PDI_a_family"/>
    <property type="match status" value="1"/>
</dbReference>